<feature type="transmembrane region" description="Helical" evidence="1">
    <location>
        <begin position="12"/>
        <end position="35"/>
    </location>
</feature>
<name>A0A316FDF6_9ACTN</name>
<gene>
    <name evidence="2" type="ORF">BC793_11152</name>
</gene>
<dbReference type="RefSeq" id="WP_109595958.1">
    <property type="nucleotide sequence ID" value="NZ_BONA01000061.1"/>
</dbReference>
<protein>
    <submittedName>
        <fullName evidence="2">Uncharacterized protein</fullName>
    </submittedName>
</protein>
<dbReference type="Proteomes" id="UP000245697">
    <property type="component" value="Unassembled WGS sequence"/>
</dbReference>
<feature type="transmembrane region" description="Helical" evidence="1">
    <location>
        <begin position="41"/>
        <end position="62"/>
    </location>
</feature>
<keyword evidence="3" id="KW-1185">Reference proteome</keyword>
<dbReference type="AlphaFoldDB" id="A0A316FDF6"/>
<dbReference type="EMBL" id="QGGR01000011">
    <property type="protein sequence ID" value="PWK45080.1"/>
    <property type="molecule type" value="Genomic_DNA"/>
</dbReference>
<comment type="caution">
    <text evidence="2">The sequence shown here is derived from an EMBL/GenBank/DDBJ whole genome shotgun (WGS) entry which is preliminary data.</text>
</comment>
<keyword evidence="1" id="KW-0472">Membrane</keyword>
<evidence type="ECO:0000256" key="1">
    <source>
        <dbReference type="SAM" id="Phobius"/>
    </source>
</evidence>
<sequence length="64" mass="6800">MNVREARINAARILGNAALALGFAVALVASVYAGALPLTEYFFAVLLVHVGLGLRLEAAIMYRP</sequence>
<evidence type="ECO:0000313" key="2">
    <source>
        <dbReference type="EMBL" id="PWK45080.1"/>
    </source>
</evidence>
<organism evidence="2 3">
    <name type="scientific">Actinoplanes xinjiangensis</name>
    <dbReference type="NCBI Taxonomy" id="512350"/>
    <lineage>
        <taxon>Bacteria</taxon>
        <taxon>Bacillati</taxon>
        <taxon>Actinomycetota</taxon>
        <taxon>Actinomycetes</taxon>
        <taxon>Micromonosporales</taxon>
        <taxon>Micromonosporaceae</taxon>
        <taxon>Actinoplanes</taxon>
    </lineage>
</organism>
<keyword evidence="1" id="KW-1133">Transmembrane helix</keyword>
<reference evidence="2 3" key="1">
    <citation type="submission" date="2018-05" db="EMBL/GenBank/DDBJ databases">
        <title>Genomic Encyclopedia of Archaeal and Bacterial Type Strains, Phase II (KMG-II): from individual species to whole genera.</title>
        <authorList>
            <person name="Goeker M."/>
        </authorList>
    </citation>
    <scope>NUCLEOTIDE SEQUENCE [LARGE SCALE GENOMIC DNA]</scope>
    <source>
        <strain evidence="2 3">DSM 45184</strain>
    </source>
</reference>
<accession>A0A316FDF6</accession>
<proteinExistence type="predicted"/>
<evidence type="ECO:0000313" key="3">
    <source>
        <dbReference type="Proteomes" id="UP000245697"/>
    </source>
</evidence>
<keyword evidence="1" id="KW-0812">Transmembrane</keyword>